<gene>
    <name evidence="5" type="ORF">BLE401_08430</name>
</gene>
<reference evidence="6" key="1">
    <citation type="submission" date="2016-12" db="EMBL/GenBank/DDBJ databases">
        <title>Complete Genome Sequence of Beggiatoa leptomitiformis D-401.</title>
        <authorList>
            <person name="Fomenkov A."/>
            <person name="Vincze T."/>
            <person name="Grabovich M."/>
            <person name="Anton B.P."/>
            <person name="Dubinina G."/>
            <person name="Orlova M."/>
            <person name="Belousova E."/>
            <person name="Roberts R.J."/>
        </authorList>
    </citation>
    <scope>NUCLEOTIDE SEQUENCE [LARGE SCALE GENOMIC DNA]</scope>
    <source>
        <strain evidence="6">D-401</strain>
    </source>
</reference>
<sequence length="130" mass="15518">MNRMNHDVRQDSKSMHNLFVYGTLKRGQTNHFFLAGLPAKLAKAPQIVLHTGKDYPFARRGKGITYGEVYYINHRLLTKIDRLERHPDLFQRELTTVILLPKRIHIEAWIYLHKQARRHPRVMKGHWQNR</sequence>
<dbReference type="CDD" id="cd06661">
    <property type="entry name" value="GGCT_like"/>
    <property type="match status" value="1"/>
</dbReference>
<dbReference type="AlphaFoldDB" id="A0A2N9YEF3"/>
<dbReference type="Pfam" id="PF06094">
    <property type="entry name" value="GGACT"/>
    <property type="match status" value="1"/>
</dbReference>
<dbReference type="EMBL" id="CP018889">
    <property type="protein sequence ID" value="AUI68729.2"/>
    <property type="molecule type" value="Genomic_DNA"/>
</dbReference>
<dbReference type="RefSeq" id="WP_083991551.1">
    <property type="nucleotide sequence ID" value="NZ_CP012373.2"/>
</dbReference>
<dbReference type="InterPro" id="IPR039126">
    <property type="entry name" value="GGACT"/>
</dbReference>
<dbReference type="STRING" id="288004.AL038_15830"/>
<evidence type="ECO:0000313" key="5">
    <source>
        <dbReference type="EMBL" id="AUI68729.2"/>
    </source>
</evidence>
<dbReference type="GO" id="GO:0005829">
    <property type="term" value="C:cytosol"/>
    <property type="evidence" value="ECO:0007669"/>
    <property type="project" value="TreeGrafter"/>
</dbReference>
<feature type="domain" description="Gamma-glutamylcyclotransferase AIG2-like" evidence="4">
    <location>
        <begin position="18"/>
        <end position="128"/>
    </location>
</feature>
<dbReference type="OrthoDB" id="482277at2"/>
<evidence type="ECO:0000313" key="6">
    <source>
        <dbReference type="Proteomes" id="UP000234271"/>
    </source>
</evidence>
<accession>A0A2N9YEF3</accession>
<dbReference type="Gene3D" id="3.10.490.10">
    <property type="entry name" value="Gamma-glutamyl cyclotransferase-like"/>
    <property type="match status" value="1"/>
</dbReference>
<evidence type="ECO:0000256" key="2">
    <source>
        <dbReference type="PIRSR" id="PIRSR639126-1"/>
    </source>
</evidence>
<dbReference type="PANTHER" id="PTHR12510">
    <property type="entry name" value="TROPONIN C-AKIN-1 PROTEIN"/>
    <property type="match status" value="1"/>
</dbReference>
<dbReference type="InterPro" id="IPR013024">
    <property type="entry name" value="GGCT-like"/>
</dbReference>
<dbReference type="PANTHER" id="PTHR12510:SF4">
    <property type="entry name" value="GAMMA-GLUTAMYLAMINECYCLOTRANSFERASE"/>
    <property type="match status" value="1"/>
</dbReference>
<comment type="similarity">
    <text evidence="1 3">Belongs to the gamma-glutamylcyclotransferase family.</text>
</comment>
<dbReference type="SUPFAM" id="SSF110857">
    <property type="entry name" value="Gamma-glutamyl cyclotransferase-like"/>
    <property type="match status" value="1"/>
</dbReference>
<evidence type="ECO:0000259" key="4">
    <source>
        <dbReference type="Pfam" id="PF06094"/>
    </source>
</evidence>
<organism evidence="5 6">
    <name type="scientific">Beggiatoa leptomitoformis</name>
    <dbReference type="NCBI Taxonomy" id="288004"/>
    <lineage>
        <taxon>Bacteria</taxon>
        <taxon>Pseudomonadati</taxon>
        <taxon>Pseudomonadota</taxon>
        <taxon>Gammaproteobacteria</taxon>
        <taxon>Thiotrichales</taxon>
        <taxon>Thiotrichaceae</taxon>
        <taxon>Beggiatoa</taxon>
    </lineage>
</organism>
<keyword evidence="6" id="KW-1185">Reference proteome</keyword>
<name>A0A2N9YEF3_9GAMM</name>
<evidence type="ECO:0000256" key="3">
    <source>
        <dbReference type="RuleBase" id="RU367036"/>
    </source>
</evidence>
<feature type="active site" description="Proton acceptor" evidence="2">
    <location>
        <position position="84"/>
    </location>
</feature>
<protein>
    <recommendedName>
        <fullName evidence="3">Gamma-glutamylcyclotransferase family protein</fullName>
    </recommendedName>
</protein>
<dbReference type="Proteomes" id="UP000234271">
    <property type="component" value="Chromosome"/>
</dbReference>
<keyword evidence="5" id="KW-0808">Transferase</keyword>
<proteinExistence type="inferred from homology"/>
<dbReference type="InterPro" id="IPR009288">
    <property type="entry name" value="AIG2-like_dom"/>
</dbReference>
<dbReference type="InterPro" id="IPR036568">
    <property type="entry name" value="GGCT-like_sf"/>
</dbReference>
<evidence type="ECO:0000256" key="1">
    <source>
        <dbReference type="ARBA" id="ARBA00008861"/>
    </source>
</evidence>
<dbReference type="GO" id="GO:0016740">
    <property type="term" value="F:transferase activity"/>
    <property type="evidence" value="ECO:0007669"/>
    <property type="project" value="UniProtKB-KW"/>
</dbReference>
<dbReference type="GO" id="GO:0061929">
    <property type="term" value="F:gamma-glutamylaminecyclotransferase activity"/>
    <property type="evidence" value="ECO:0007669"/>
    <property type="project" value="InterPro"/>
</dbReference>